<evidence type="ECO:0000256" key="5">
    <source>
        <dbReference type="ARBA" id="ARBA00022692"/>
    </source>
</evidence>
<name>A0A813X8D8_9BILA</name>
<dbReference type="GO" id="GO:0006886">
    <property type="term" value="P:intracellular protein transport"/>
    <property type="evidence" value="ECO:0007669"/>
    <property type="project" value="InterPro"/>
</dbReference>
<accession>A0A813X8D8</accession>
<dbReference type="PANTHER" id="PTHR19957:SF307">
    <property type="entry name" value="PROTEIN SSO1-RELATED"/>
    <property type="match status" value="1"/>
</dbReference>
<dbReference type="GO" id="GO:0005886">
    <property type="term" value="C:plasma membrane"/>
    <property type="evidence" value="ECO:0007669"/>
    <property type="project" value="TreeGrafter"/>
</dbReference>
<keyword evidence="6 9" id="KW-1133">Transmembrane helix</keyword>
<dbReference type="Pfam" id="PF00804">
    <property type="entry name" value="Syntaxin"/>
    <property type="match status" value="1"/>
</dbReference>
<dbReference type="CDD" id="cd15848">
    <property type="entry name" value="SNARE_syntaxin1-like"/>
    <property type="match status" value="1"/>
</dbReference>
<comment type="caution">
    <text evidence="11">The sequence shown here is derived from an EMBL/GenBank/DDBJ whole genome shotgun (WGS) entry which is preliminary data.</text>
</comment>
<dbReference type="Gene3D" id="1.20.58.70">
    <property type="match status" value="1"/>
</dbReference>
<dbReference type="AlphaFoldDB" id="A0A813X8D8"/>
<dbReference type="GO" id="GO:0031201">
    <property type="term" value="C:SNARE complex"/>
    <property type="evidence" value="ECO:0007669"/>
    <property type="project" value="TreeGrafter"/>
</dbReference>
<dbReference type="GO" id="GO:0006887">
    <property type="term" value="P:exocytosis"/>
    <property type="evidence" value="ECO:0007669"/>
    <property type="project" value="TreeGrafter"/>
</dbReference>
<dbReference type="InterPro" id="IPR006012">
    <property type="entry name" value="Syntaxin/epimorphin_CS"/>
</dbReference>
<evidence type="ECO:0000256" key="3">
    <source>
        <dbReference type="ARBA" id="ARBA00009063"/>
    </source>
</evidence>
<dbReference type="GO" id="GO:0000149">
    <property type="term" value="F:SNARE binding"/>
    <property type="evidence" value="ECO:0007669"/>
    <property type="project" value="TreeGrafter"/>
</dbReference>
<evidence type="ECO:0000256" key="8">
    <source>
        <dbReference type="ARBA" id="ARBA00023136"/>
    </source>
</evidence>
<comment type="similarity">
    <text evidence="3">Belongs to the syntaxin family.</text>
</comment>
<dbReference type="GO" id="GO:0048278">
    <property type="term" value="P:vesicle docking"/>
    <property type="evidence" value="ECO:0007669"/>
    <property type="project" value="TreeGrafter"/>
</dbReference>
<evidence type="ECO:0000259" key="10">
    <source>
        <dbReference type="PROSITE" id="PS50192"/>
    </source>
</evidence>
<protein>
    <recommendedName>
        <fullName evidence="10">t-SNARE coiled-coil homology domain-containing protein</fullName>
    </recommendedName>
</protein>
<dbReference type="InterPro" id="IPR010989">
    <property type="entry name" value="SNARE"/>
</dbReference>
<keyword evidence="7" id="KW-0175">Coiled coil</keyword>
<keyword evidence="4" id="KW-0813">Transport</keyword>
<dbReference type="InterPro" id="IPR045242">
    <property type="entry name" value="Syntaxin"/>
</dbReference>
<dbReference type="PROSITE" id="PS50192">
    <property type="entry name" value="T_SNARE"/>
    <property type="match status" value="1"/>
</dbReference>
<evidence type="ECO:0000313" key="12">
    <source>
        <dbReference type="Proteomes" id="UP000663889"/>
    </source>
</evidence>
<keyword evidence="8 9" id="KW-0472">Membrane</keyword>
<gene>
    <name evidence="11" type="ORF">SEV965_LOCUS3869</name>
</gene>
<reference evidence="11" key="1">
    <citation type="submission" date="2021-02" db="EMBL/GenBank/DDBJ databases">
        <authorList>
            <person name="Nowell W R."/>
        </authorList>
    </citation>
    <scope>NUCLEOTIDE SEQUENCE</scope>
</reference>
<evidence type="ECO:0000256" key="4">
    <source>
        <dbReference type="ARBA" id="ARBA00022448"/>
    </source>
</evidence>
<dbReference type="GO" id="GO:0005484">
    <property type="term" value="F:SNAP receptor activity"/>
    <property type="evidence" value="ECO:0007669"/>
    <property type="project" value="InterPro"/>
</dbReference>
<dbReference type="InterPro" id="IPR006011">
    <property type="entry name" value="Syntaxin_N"/>
</dbReference>
<evidence type="ECO:0000256" key="6">
    <source>
        <dbReference type="ARBA" id="ARBA00022989"/>
    </source>
</evidence>
<evidence type="ECO:0000256" key="2">
    <source>
        <dbReference type="ARBA" id="ARBA00004211"/>
    </source>
</evidence>
<dbReference type="SMART" id="SM00397">
    <property type="entry name" value="t_SNARE"/>
    <property type="match status" value="1"/>
</dbReference>
<evidence type="ECO:0000256" key="7">
    <source>
        <dbReference type="ARBA" id="ARBA00023054"/>
    </source>
</evidence>
<dbReference type="PANTHER" id="PTHR19957">
    <property type="entry name" value="SYNTAXIN"/>
    <property type="match status" value="1"/>
</dbReference>
<organism evidence="11 12">
    <name type="scientific">Rotaria sordida</name>
    <dbReference type="NCBI Taxonomy" id="392033"/>
    <lineage>
        <taxon>Eukaryota</taxon>
        <taxon>Metazoa</taxon>
        <taxon>Spiralia</taxon>
        <taxon>Gnathifera</taxon>
        <taxon>Rotifera</taxon>
        <taxon>Eurotatoria</taxon>
        <taxon>Bdelloidea</taxon>
        <taxon>Philodinida</taxon>
        <taxon>Philodinidae</taxon>
        <taxon>Rotaria</taxon>
    </lineage>
</organism>
<dbReference type="GO" id="GO:0006906">
    <property type="term" value="P:vesicle fusion"/>
    <property type="evidence" value="ECO:0007669"/>
    <property type="project" value="TreeGrafter"/>
</dbReference>
<evidence type="ECO:0000256" key="1">
    <source>
        <dbReference type="ARBA" id="ARBA00004184"/>
    </source>
</evidence>
<dbReference type="EMBL" id="CAJNOU010000103">
    <property type="protein sequence ID" value="CAF0866167.1"/>
    <property type="molecule type" value="Genomic_DNA"/>
</dbReference>
<proteinExistence type="inferred from homology"/>
<feature type="domain" description="T-SNARE coiled-coil homology" evidence="10">
    <location>
        <begin position="228"/>
        <end position="290"/>
    </location>
</feature>
<evidence type="ECO:0000313" key="11">
    <source>
        <dbReference type="EMBL" id="CAF0866167.1"/>
    </source>
</evidence>
<evidence type="ECO:0000256" key="9">
    <source>
        <dbReference type="SAM" id="Phobius"/>
    </source>
</evidence>
<dbReference type="Gene3D" id="1.20.5.110">
    <property type="match status" value="1"/>
</dbReference>
<dbReference type="PROSITE" id="PS00914">
    <property type="entry name" value="SYNTAXIN"/>
    <property type="match status" value="1"/>
</dbReference>
<sequence>MTKDRIKELEKDKPWPHVSYRRLSRQFQKLEYQNENSHSTTINIDNESNVTDFLKEIDLIRLDIDKIDELIQEIDLIRLDIDKIDELIQEVKQIHSAMLEPRTNSNLGQELDDKNEEIKNSSYEVSIKLKKMEQAKQNCDDHDKTNAQWRVKESQIFVLTRRFRDTMVAYNQETMSHRDRCKSVIVRELEISGNRKTNDELEDILESGFPGTFNLSILVDTQKAKQSLDAIEARHLDIIKLEKSIKELYNMFQDLAILVTDQGEMIDSIEHNVSKAVDYVERGKRDVGTAQQYAKKSFKRKVCIIIILATSFLLILLILLIGYFTHKRIIGK</sequence>
<dbReference type="SUPFAM" id="SSF47661">
    <property type="entry name" value="t-snare proteins"/>
    <property type="match status" value="1"/>
</dbReference>
<comment type="subcellular location">
    <subcellularLocation>
        <location evidence="1">Endomembrane system</location>
        <topology evidence="1">Peripheral membrane protein</topology>
    </subcellularLocation>
    <subcellularLocation>
        <location evidence="2">Membrane</location>
        <topology evidence="2">Single-pass type IV membrane protein</topology>
    </subcellularLocation>
</comment>
<dbReference type="Pfam" id="PF05739">
    <property type="entry name" value="SNARE"/>
    <property type="match status" value="1"/>
</dbReference>
<dbReference type="GO" id="GO:0012505">
    <property type="term" value="C:endomembrane system"/>
    <property type="evidence" value="ECO:0007669"/>
    <property type="project" value="UniProtKB-SubCell"/>
</dbReference>
<dbReference type="InterPro" id="IPR000727">
    <property type="entry name" value="T_SNARE_dom"/>
</dbReference>
<keyword evidence="5 9" id="KW-0812">Transmembrane</keyword>
<dbReference type="Proteomes" id="UP000663889">
    <property type="component" value="Unassembled WGS sequence"/>
</dbReference>
<feature type="transmembrane region" description="Helical" evidence="9">
    <location>
        <begin position="302"/>
        <end position="324"/>
    </location>
</feature>
<dbReference type="FunFam" id="1.20.5.110:FF:000022">
    <property type="entry name" value="Syntaxin 19"/>
    <property type="match status" value="1"/>
</dbReference>